<organism evidence="1 2">
    <name type="scientific">Candidatus Desantisbacteria bacterium CG_4_10_14_0_8_um_filter_48_22</name>
    <dbReference type="NCBI Taxonomy" id="1974543"/>
    <lineage>
        <taxon>Bacteria</taxon>
        <taxon>Candidatus Desantisiibacteriota</taxon>
    </lineage>
</organism>
<reference evidence="2" key="1">
    <citation type="submission" date="2017-09" db="EMBL/GenBank/DDBJ databases">
        <title>Depth-based differentiation of microbial function through sediment-hosted aquifers and enrichment of novel symbionts in the deep terrestrial subsurface.</title>
        <authorList>
            <person name="Probst A.J."/>
            <person name="Ladd B."/>
            <person name="Jarett J.K."/>
            <person name="Geller-Mcgrath D.E."/>
            <person name="Sieber C.M.K."/>
            <person name="Emerson J.B."/>
            <person name="Anantharaman K."/>
            <person name="Thomas B.C."/>
            <person name="Malmstrom R."/>
            <person name="Stieglmeier M."/>
            <person name="Klingl A."/>
            <person name="Woyke T."/>
            <person name="Ryan C.M."/>
            <person name="Banfield J.F."/>
        </authorList>
    </citation>
    <scope>NUCLEOTIDE SEQUENCE [LARGE SCALE GENOMIC DNA]</scope>
</reference>
<dbReference type="Proteomes" id="UP000229307">
    <property type="component" value="Unassembled WGS sequence"/>
</dbReference>
<comment type="caution">
    <text evidence="1">The sequence shown here is derived from an EMBL/GenBank/DDBJ whole genome shotgun (WGS) entry which is preliminary data.</text>
</comment>
<name>A0A2M7SFI9_9BACT</name>
<accession>A0A2M7SFI9</accession>
<sequence>MKTETAIILLPVEYNPNKKGKRGQIPVKDLQDTAVEISELLKKYGLGCTIDPYPKLGIWAKLGVIYEDINVILEINSLPKVEKRRLIKYCRNKLLGRFKQEAILIKFIPEVQAEIVTVGK</sequence>
<evidence type="ECO:0000313" key="1">
    <source>
        <dbReference type="EMBL" id="PIZ18268.1"/>
    </source>
</evidence>
<dbReference type="EMBL" id="PFMR01000011">
    <property type="protein sequence ID" value="PIZ18268.1"/>
    <property type="molecule type" value="Genomic_DNA"/>
</dbReference>
<protein>
    <submittedName>
        <fullName evidence="1">Uncharacterized protein</fullName>
    </submittedName>
</protein>
<dbReference type="AlphaFoldDB" id="A0A2M7SFI9"/>
<evidence type="ECO:0000313" key="2">
    <source>
        <dbReference type="Proteomes" id="UP000229307"/>
    </source>
</evidence>
<proteinExistence type="predicted"/>
<gene>
    <name evidence="1" type="ORF">COY52_00300</name>
</gene>